<dbReference type="RefSeq" id="XP_503257.3">
    <property type="nucleotide sequence ID" value="XM_503257.3"/>
</dbReference>
<dbReference type="EMBL" id="CP017556">
    <property type="protein sequence ID" value="AOW04615.1"/>
    <property type="molecule type" value="Genomic_DNA"/>
</dbReference>
<keyword evidence="6 8" id="KW-1133">Transmembrane helix</keyword>
<keyword evidence="5 8" id="KW-0812">Transmembrane</keyword>
<feature type="transmembrane region" description="Helical" evidence="8">
    <location>
        <begin position="185"/>
        <end position="205"/>
    </location>
</feature>
<feature type="transmembrane region" description="Helical" evidence="8">
    <location>
        <begin position="73"/>
        <end position="93"/>
    </location>
</feature>
<organism evidence="9 10">
    <name type="scientific">Yarrowia lipolytica</name>
    <name type="common">Candida lipolytica</name>
    <dbReference type="NCBI Taxonomy" id="4952"/>
    <lineage>
        <taxon>Eukaryota</taxon>
        <taxon>Fungi</taxon>
        <taxon>Dikarya</taxon>
        <taxon>Ascomycota</taxon>
        <taxon>Saccharomycotina</taxon>
        <taxon>Dipodascomycetes</taxon>
        <taxon>Dipodascales</taxon>
        <taxon>Dipodascales incertae sedis</taxon>
        <taxon>Yarrowia</taxon>
    </lineage>
</organism>
<dbReference type="AlphaFoldDB" id="A0A1D8NG53"/>
<dbReference type="VEuPathDB" id="FungiDB:YALI1_D33207g"/>
<keyword evidence="8" id="KW-0333">Golgi apparatus</keyword>
<evidence type="ECO:0000256" key="7">
    <source>
        <dbReference type="ARBA" id="ARBA00023136"/>
    </source>
</evidence>
<comment type="subcellular location">
    <subcellularLocation>
        <location evidence="2 8">Golgi apparatus membrane</location>
        <topology evidence="2 8">Multi-pass membrane protein</topology>
    </subcellularLocation>
</comment>
<name>A0A1D8NG53_YARLL</name>
<dbReference type="VEuPathDB" id="FungiDB:YALI0_D25036g"/>
<evidence type="ECO:0000256" key="1">
    <source>
        <dbReference type="ARBA" id="ARBA00003246"/>
    </source>
</evidence>
<accession>A0A1D8NG53</accession>
<evidence type="ECO:0000256" key="3">
    <source>
        <dbReference type="ARBA" id="ARBA00005467"/>
    </source>
</evidence>
<evidence type="ECO:0000256" key="6">
    <source>
        <dbReference type="ARBA" id="ARBA00022989"/>
    </source>
</evidence>
<dbReference type="InterPro" id="IPR008564">
    <property type="entry name" value="TVP23-like"/>
</dbReference>
<dbReference type="Pfam" id="PF05832">
    <property type="entry name" value="DUF846"/>
    <property type="match status" value="1"/>
</dbReference>
<feature type="transmembrane region" description="Helical" evidence="8">
    <location>
        <begin position="160"/>
        <end position="179"/>
    </location>
</feature>
<dbReference type="PANTHER" id="PTHR13019">
    <property type="entry name" value="GOLGI APPARATUS MEMBRANE PROTEIN TVP23"/>
    <property type="match status" value="1"/>
</dbReference>
<dbReference type="eggNOG" id="KOG3195">
    <property type="taxonomic scope" value="Eukaryota"/>
</dbReference>
<gene>
    <name evidence="9" type="ORF">YALI1_D33207g</name>
</gene>
<comment type="similarity">
    <text evidence="3 8">Belongs to the TVP23 family.</text>
</comment>
<evidence type="ECO:0000256" key="4">
    <source>
        <dbReference type="ARBA" id="ARBA00013603"/>
    </source>
</evidence>
<evidence type="ECO:0000256" key="8">
    <source>
        <dbReference type="RuleBase" id="RU361206"/>
    </source>
</evidence>
<dbReference type="GeneID" id="2910850"/>
<dbReference type="Proteomes" id="UP000182444">
    <property type="component" value="Chromosome 1D"/>
</dbReference>
<proteinExistence type="inferred from homology"/>
<sequence length="239" mass="26327">MPNTSPLTLSHHYTTMSDTIEADVPLTGGRAPSHAAPPVAAATVQPDLERNAAPQAGVGMTLWQRLSESSHPVALVFFLAFRLGALFTYMFGLLFTDKFVLMFVLVVLLLAADFWNVKNIAGRLMVGLRWWNEASETGESVWVFETADPQRYINPIDSKVFWMMLYGAPVLWVCLAVLALLKFQFLSLILVFIAVSLTVTNAMAYSRCDKFGKANNIVGQVSGGLLSRAARGTFLGRFM</sequence>
<comment type="function">
    <text evidence="1 8">Golgi membrane protein involved in vesicular trafficking.</text>
</comment>
<dbReference type="GO" id="GO:0016192">
    <property type="term" value="P:vesicle-mediated transport"/>
    <property type="evidence" value="ECO:0007669"/>
    <property type="project" value="TreeGrafter"/>
</dbReference>
<feature type="transmembrane region" description="Helical" evidence="8">
    <location>
        <begin position="99"/>
        <end position="117"/>
    </location>
</feature>
<evidence type="ECO:0000256" key="2">
    <source>
        <dbReference type="ARBA" id="ARBA00004653"/>
    </source>
</evidence>
<evidence type="ECO:0000313" key="9">
    <source>
        <dbReference type="EMBL" id="AOW04615.1"/>
    </source>
</evidence>
<protein>
    <recommendedName>
        <fullName evidence="4 8">Golgi apparatus membrane protein TVP23</fullName>
    </recommendedName>
</protein>
<dbReference type="PANTHER" id="PTHR13019:SF7">
    <property type="entry name" value="GOLGI APPARATUS MEMBRANE PROTEIN TVP23"/>
    <property type="match status" value="1"/>
</dbReference>
<dbReference type="KEGG" id="yli:2910850"/>
<reference evidence="9 10" key="1">
    <citation type="journal article" date="2016" name="PLoS ONE">
        <title>Sequence Assembly of Yarrowia lipolytica Strain W29/CLIB89 Shows Transposable Element Diversity.</title>
        <authorList>
            <person name="Magnan C."/>
            <person name="Yu J."/>
            <person name="Chang I."/>
            <person name="Jahn E."/>
            <person name="Kanomata Y."/>
            <person name="Wu J."/>
            <person name="Zeller M."/>
            <person name="Oakes M."/>
            <person name="Baldi P."/>
            <person name="Sandmeyer S."/>
        </authorList>
    </citation>
    <scope>NUCLEOTIDE SEQUENCE [LARGE SCALE GENOMIC DNA]</scope>
    <source>
        <strain evidence="10">CLIB89(W29)</strain>
    </source>
</reference>
<evidence type="ECO:0000313" key="10">
    <source>
        <dbReference type="Proteomes" id="UP000182444"/>
    </source>
</evidence>
<evidence type="ECO:0000256" key="5">
    <source>
        <dbReference type="ARBA" id="ARBA00022692"/>
    </source>
</evidence>
<dbReference type="GO" id="GO:0000139">
    <property type="term" value="C:Golgi membrane"/>
    <property type="evidence" value="ECO:0007669"/>
    <property type="project" value="UniProtKB-SubCell"/>
</dbReference>
<keyword evidence="7 8" id="KW-0472">Membrane</keyword>
<dbReference type="GO" id="GO:0009306">
    <property type="term" value="P:protein secretion"/>
    <property type="evidence" value="ECO:0007669"/>
    <property type="project" value="TreeGrafter"/>
</dbReference>